<feature type="region of interest" description="Disordered" evidence="1">
    <location>
        <begin position="1"/>
        <end position="147"/>
    </location>
</feature>
<sequence length="291" mass="30978">MSEFALGCAQNADGSLRDASEIQWFNDRNDEVPTPGLSPPPLHQIFTNVPPLCKVAGSRRSSPRRRSARQPRPSARAADPDNVEGTAGKRKAEAASSHPPKPAKAAKRATVVVSDSSDGESNAESNGDVDMEGDATEGTEGSSSTVDAEEYTRFKAMGDADHAHATAKAPCSDLTADANTVFRRVKGQHDPETGARSESGAICLVCTRNGVRAALCFLKGSVTTLRKHVARHKDHFKVYKARCEELGIALHPSATPKAECAEVQGTLDGVVVAQPRPPAFTKQGLQDSWLK</sequence>
<proteinExistence type="predicted"/>
<keyword evidence="3" id="KW-1185">Reference proteome</keyword>
<evidence type="ECO:0000313" key="3">
    <source>
        <dbReference type="Proteomes" id="UP001215598"/>
    </source>
</evidence>
<evidence type="ECO:0000256" key="1">
    <source>
        <dbReference type="SAM" id="MobiDB-lite"/>
    </source>
</evidence>
<organism evidence="2 3">
    <name type="scientific">Mycena metata</name>
    <dbReference type="NCBI Taxonomy" id="1033252"/>
    <lineage>
        <taxon>Eukaryota</taxon>
        <taxon>Fungi</taxon>
        <taxon>Dikarya</taxon>
        <taxon>Basidiomycota</taxon>
        <taxon>Agaricomycotina</taxon>
        <taxon>Agaricomycetes</taxon>
        <taxon>Agaricomycetidae</taxon>
        <taxon>Agaricales</taxon>
        <taxon>Marasmiineae</taxon>
        <taxon>Mycenaceae</taxon>
        <taxon>Mycena</taxon>
    </lineage>
</organism>
<evidence type="ECO:0000313" key="2">
    <source>
        <dbReference type="EMBL" id="KAJ7759053.1"/>
    </source>
</evidence>
<gene>
    <name evidence="2" type="ORF">B0H16DRAFT_1720476</name>
</gene>
<dbReference type="Proteomes" id="UP001215598">
    <property type="component" value="Unassembled WGS sequence"/>
</dbReference>
<feature type="compositionally biased region" description="Polar residues" evidence="1">
    <location>
        <begin position="115"/>
        <end position="125"/>
    </location>
</feature>
<reference evidence="2" key="1">
    <citation type="submission" date="2023-03" db="EMBL/GenBank/DDBJ databases">
        <title>Massive genome expansion in bonnet fungi (Mycena s.s.) driven by repeated elements and novel gene families across ecological guilds.</title>
        <authorList>
            <consortium name="Lawrence Berkeley National Laboratory"/>
            <person name="Harder C.B."/>
            <person name="Miyauchi S."/>
            <person name="Viragh M."/>
            <person name="Kuo A."/>
            <person name="Thoen E."/>
            <person name="Andreopoulos B."/>
            <person name="Lu D."/>
            <person name="Skrede I."/>
            <person name="Drula E."/>
            <person name="Henrissat B."/>
            <person name="Morin E."/>
            <person name="Kohler A."/>
            <person name="Barry K."/>
            <person name="LaButti K."/>
            <person name="Morin E."/>
            <person name="Salamov A."/>
            <person name="Lipzen A."/>
            <person name="Mereny Z."/>
            <person name="Hegedus B."/>
            <person name="Baldrian P."/>
            <person name="Stursova M."/>
            <person name="Weitz H."/>
            <person name="Taylor A."/>
            <person name="Grigoriev I.V."/>
            <person name="Nagy L.G."/>
            <person name="Martin F."/>
            <person name="Kauserud H."/>
        </authorList>
    </citation>
    <scope>NUCLEOTIDE SEQUENCE</scope>
    <source>
        <strain evidence="2">CBHHK182m</strain>
    </source>
</reference>
<dbReference type="AlphaFoldDB" id="A0AAD7NES1"/>
<name>A0AAD7NES1_9AGAR</name>
<protein>
    <submittedName>
        <fullName evidence="2">Uncharacterized protein</fullName>
    </submittedName>
</protein>
<feature type="compositionally biased region" description="Acidic residues" evidence="1">
    <location>
        <begin position="127"/>
        <end position="137"/>
    </location>
</feature>
<comment type="caution">
    <text evidence="2">The sequence shown here is derived from an EMBL/GenBank/DDBJ whole genome shotgun (WGS) entry which is preliminary data.</text>
</comment>
<dbReference type="EMBL" id="JARKIB010000040">
    <property type="protein sequence ID" value="KAJ7759053.1"/>
    <property type="molecule type" value="Genomic_DNA"/>
</dbReference>
<accession>A0AAD7NES1</accession>